<dbReference type="EMBL" id="MT143400">
    <property type="protein sequence ID" value="QJA96438.1"/>
    <property type="molecule type" value="Genomic_DNA"/>
</dbReference>
<protein>
    <submittedName>
        <fullName evidence="1">Uncharacterized protein</fullName>
    </submittedName>
</protein>
<proteinExistence type="predicted"/>
<organism evidence="1">
    <name type="scientific">viral metagenome</name>
    <dbReference type="NCBI Taxonomy" id="1070528"/>
    <lineage>
        <taxon>unclassified sequences</taxon>
        <taxon>metagenomes</taxon>
        <taxon>organismal metagenomes</taxon>
    </lineage>
</organism>
<dbReference type="AlphaFoldDB" id="A0A6M3LV03"/>
<accession>A0A6M3LV03</accession>
<name>A0A6M3LV03_9ZZZZ</name>
<gene>
    <name evidence="1" type="ORF">MM415B08709_0008</name>
</gene>
<sequence>MAKWITKQFAGKWVTRCPYCNHMKAYDSLPPETWICQCKAIVNGETYKRLTKLSRALSTLL</sequence>
<evidence type="ECO:0000313" key="1">
    <source>
        <dbReference type="EMBL" id="QJA96438.1"/>
    </source>
</evidence>
<reference evidence="1" key="1">
    <citation type="submission" date="2020-03" db="EMBL/GenBank/DDBJ databases">
        <title>The deep terrestrial virosphere.</title>
        <authorList>
            <person name="Holmfeldt K."/>
            <person name="Nilsson E."/>
            <person name="Simone D."/>
            <person name="Lopez-Fernandez M."/>
            <person name="Wu X."/>
            <person name="de Brujin I."/>
            <person name="Lundin D."/>
            <person name="Andersson A."/>
            <person name="Bertilsson S."/>
            <person name="Dopson M."/>
        </authorList>
    </citation>
    <scope>NUCLEOTIDE SEQUENCE</scope>
    <source>
        <strain evidence="1">MM415B08709</strain>
    </source>
</reference>